<feature type="region of interest" description="Disordered" evidence="1">
    <location>
        <begin position="50"/>
        <end position="77"/>
    </location>
</feature>
<protein>
    <recommendedName>
        <fullName evidence="4">DDE-1 domain-containing protein</fullName>
    </recommendedName>
</protein>
<sequence length="157" mass="17529">MLLLDMENGAESVLSSNKKLDLKDAVCMAADAWASVNDTALEKAWNKLCPKARDSQENGDTDPDDPQEPQENDNPDEIREIITEAPGFDECDKANIDHWLNCDVDDPGYQILSDEETVQQIKNDNQEVGEEEEDGKGTEVEDYVPTHDEAFISLEKA</sequence>
<proteinExistence type="predicted"/>
<reference evidence="2 3" key="1">
    <citation type="journal article" date="2024" name="BMC Genomics">
        <title>De novo assembly and annotation of Popillia japonica's genome with initial clues to its potential as an invasive pest.</title>
        <authorList>
            <person name="Cucini C."/>
            <person name="Boschi S."/>
            <person name="Funari R."/>
            <person name="Cardaioli E."/>
            <person name="Iannotti N."/>
            <person name="Marturano G."/>
            <person name="Paoli F."/>
            <person name="Bruttini M."/>
            <person name="Carapelli A."/>
            <person name="Frati F."/>
            <person name="Nardi F."/>
        </authorList>
    </citation>
    <scope>NUCLEOTIDE SEQUENCE [LARGE SCALE GENOMIC DNA]</scope>
    <source>
        <strain evidence="2">DMR45628</strain>
    </source>
</reference>
<gene>
    <name evidence="2" type="ORF">QE152_g10465</name>
</gene>
<evidence type="ECO:0000313" key="2">
    <source>
        <dbReference type="EMBL" id="KAK9737701.1"/>
    </source>
</evidence>
<evidence type="ECO:0008006" key="4">
    <source>
        <dbReference type="Google" id="ProtNLM"/>
    </source>
</evidence>
<accession>A0AAW1LW64</accession>
<evidence type="ECO:0000256" key="1">
    <source>
        <dbReference type="SAM" id="MobiDB-lite"/>
    </source>
</evidence>
<keyword evidence="3" id="KW-1185">Reference proteome</keyword>
<name>A0AAW1LW64_POPJA</name>
<organism evidence="2 3">
    <name type="scientific">Popillia japonica</name>
    <name type="common">Japanese beetle</name>
    <dbReference type="NCBI Taxonomy" id="7064"/>
    <lineage>
        <taxon>Eukaryota</taxon>
        <taxon>Metazoa</taxon>
        <taxon>Ecdysozoa</taxon>
        <taxon>Arthropoda</taxon>
        <taxon>Hexapoda</taxon>
        <taxon>Insecta</taxon>
        <taxon>Pterygota</taxon>
        <taxon>Neoptera</taxon>
        <taxon>Endopterygota</taxon>
        <taxon>Coleoptera</taxon>
        <taxon>Polyphaga</taxon>
        <taxon>Scarabaeiformia</taxon>
        <taxon>Scarabaeidae</taxon>
        <taxon>Rutelinae</taxon>
        <taxon>Popillia</taxon>
    </lineage>
</organism>
<feature type="region of interest" description="Disordered" evidence="1">
    <location>
        <begin position="122"/>
        <end position="143"/>
    </location>
</feature>
<feature type="compositionally biased region" description="Acidic residues" evidence="1">
    <location>
        <begin position="57"/>
        <end position="75"/>
    </location>
</feature>
<dbReference type="AlphaFoldDB" id="A0AAW1LW64"/>
<dbReference type="Proteomes" id="UP001458880">
    <property type="component" value="Unassembled WGS sequence"/>
</dbReference>
<comment type="caution">
    <text evidence="2">The sequence shown here is derived from an EMBL/GenBank/DDBJ whole genome shotgun (WGS) entry which is preliminary data.</text>
</comment>
<dbReference type="EMBL" id="JASPKY010000096">
    <property type="protein sequence ID" value="KAK9737701.1"/>
    <property type="molecule type" value="Genomic_DNA"/>
</dbReference>
<evidence type="ECO:0000313" key="3">
    <source>
        <dbReference type="Proteomes" id="UP001458880"/>
    </source>
</evidence>